<feature type="transmembrane region" description="Helical" evidence="2">
    <location>
        <begin position="116"/>
        <end position="140"/>
    </location>
</feature>
<evidence type="ECO:0000259" key="3">
    <source>
        <dbReference type="Pfam" id="PF00135"/>
    </source>
</evidence>
<dbReference type="EMBL" id="JANBQF010000591">
    <property type="protein sequence ID" value="KAJ2000065.1"/>
    <property type="molecule type" value="Genomic_DNA"/>
</dbReference>
<dbReference type="Gene3D" id="3.40.50.1820">
    <property type="entry name" value="alpha/beta hydrolase"/>
    <property type="match status" value="1"/>
</dbReference>
<dbReference type="Proteomes" id="UP001150907">
    <property type="component" value="Unassembled WGS sequence"/>
</dbReference>
<protein>
    <recommendedName>
        <fullName evidence="3">Carboxylesterase type B domain-containing protein</fullName>
    </recommendedName>
</protein>
<evidence type="ECO:0000256" key="1">
    <source>
        <dbReference type="ARBA" id="ARBA00022801"/>
    </source>
</evidence>
<evidence type="ECO:0000313" key="5">
    <source>
        <dbReference type="Proteomes" id="UP001150907"/>
    </source>
</evidence>
<keyword evidence="2" id="KW-1133">Transmembrane helix</keyword>
<name>A0A9W8BGQ3_9FUNG</name>
<dbReference type="InterPro" id="IPR050300">
    <property type="entry name" value="GDXG_lipolytic_enzyme"/>
</dbReference>
<sequence length="355" mass="37258">MWRRGAWYVGLAVLAVAAMPFAVPAVAAVYAVVWVYTWTHDPRARGNALAVLPVDPRRVLRCARALWGGVLDGLGGPTAALVWAYVTGAVGRAARARDTAVRDIAYGPRASHRLDLFVPLLEGAGSAGAAGAIVIVFPGYRWTHTRRARMYRPMAQTLCGAGLFVVLPRVGSTPRSALEDLHVAVAWVAGNAANFGGDPRRVHLMGCGAGAHVCAMYGLAPAVRAWYGAARAAGGGGGSAARLLGDGDADDELRLGMRGLRAARGVAGLVLVSGVYDLVAQRRYEAARCIEHMTAAARAFGGSAARELAWSPALVVRALRRRSAALPASLFAPSVLLIHGRLDSTCAASAWRAWP</sequence>
<reference evidence="4" key="1">
    <citation type="submission" date="2022-07" db="EMBL/GenBank/DDBJ databases">
        <title>Phylogenomic reconstructions and comparative analyses of Kickxellomycotina fungi.</title>
        <authorList>
            <person name="Reynolds N.K."/>
            <person name="Stajich J.E."/>
            <person name="Barry K."/>
            <person name="Grigoriev I.V."/>
            <person name="Crous P."/>
            <person name="Smith M.E."/>
        </authorList>
    </citation>
    <scope>NUCLEOTIDE SEQUENCE</scope>
    <source>
        <strain evidence="4">IMI 214461</strain>
    </source>
</reference>
<feature type="transmembrane region" description="Helical" evidence="2">
    <location>
        <begin position="6"/>
        <end position="36"/>
    </location>
</feature>
<dbReference type="GO" id="GO:0016787">
    <property type="term" value="F:hydrolase activity"/>
    <property type="evidence" value="ECO:0007669"/>
    <property type="project" value="UniProtKB-KW"/>
</dbReference>
<keyword evidence="5" id="KW-1185">Reference proteome</keyword>
<dbReference type="Pfam" id="PF00135">
    <property type="entry name" value="COesterase"/>
    <property type="match status" value="1"/>
</dbReference>
<dbReference type="InterPro" id="IPR029058">
    <property type="entry name" value="AB_hydrolase_fold"/>
</dbReference>
<dbReference type="SUPFAM" id="SSF53474">
    <property type="entry name" value="alpha/beta-Hydrolases"/>
    <property type="match status" value="1"/>
</dbReference>
<dbReference type="PANTHER" id="PTHR48081:SF33">
    <property type="entry name" value="KYNURENINE FORMAMIDASE"/>
    <property type="match status" value="1"/>
</dbReference>
<keyword evidence="2" id="KW-0472">Membrane</keyword>
<evidence type="ECO:0000313" key="4">
    <source>
        <dbReference type="EMBL" id="KAJ2000065.1"/>
    </source>
</evidence>
<dbReference type="InterPro" id="IPR002018">
    <property type="entry name" value="CarbesteraseB"/>
</dbReference>
<feature type="domain" description="Carboxylesterase type B" evidence="3">
    <location>
        <begin position="177"/>
        <end position="224"/>
    </location>
</feature>
<gene>
    <name evidence="4" type="ORF">H4R26_004787</name>
</gene>
<keyword evidence="1" id="KW-0378">Hydrolase</keyword>
<comment type="caution">
    <text evidence="4">The sequence shown here is derived from an EMBL/GenBank/DDBJ whole genome shotgun (WGS) entry which is preliminary data.</text>
</comment>
<proteinExistence type="predicted"/>
<organism evidence="4 5">
    <name type="scientific">Coemansia thaxteri</name>
    <dbReference type="NCBI Taxonomy" id="2663907"/>
    <lineage>
        <taxon>Eukaryota</taxon>
        <taxon>Fungi</taxon>
        <taxon>Fungi incertae sedis</taxon>
        <taxon>Zoopagomycota</taxon>
        <taxon>Kickxellomycotina</taxon>
        <taxon>Kickxellomycetes</taxon>
        <taxon>Kickxellales</taxon>
        <taxon>Kickxellaceae</taxon>
        <taxon>Coemansia</taxon>
    </lineage>
</organism>
<dbReference type="OrthoDB" id="6495301at2759"/>
<dbReference type="PANTHER" id="PTHR48081">
    <property type="entry name" value="AB HYDROLASE SUPERFAMILY PROTEIN C4A8.06C"/>
    <property type="match status" value="1"/>
</dbReference>
<keyword evidence="2" id="KW-0812">Transmembrane</keyword>
<evidence type="ECO:0000256" key="2">
    <source>
        <dbReference type="SAM" id="Phobius"/>
    </source>
</evidence>
<accession>A0A9W8BGQ3</accession>
<dbReference type="AlphaFoldDB" id="A0A9W8BGQ3"/>
<feature type="transmembrane region" description="Helical" evidence="2">
    <location>
        <begin position="65"/>
        <end position="86"/>
    </location>
</feature>